<feature type="binding site" evidence="2">
    <location>
        <position position="215"/>
    </location>
    <ligand>
        <name>Mg(2+)</name>
        <dbReference type="ChEBI" id="CHEBI:18420"/>
    </ligand>
</feature>
<feature type="active site" evidence="2">
    <location>
        <position position="28"/>
    </location>
</feature>
<keyword evidence="2" id="KW-0479">Metal-binding</keyword>
<evidence type="ECO:0000256" key="1">
    <source>
        <dbReference type="ARBA" id="ARBA00022679"/>
    </source>
</evidence>
<dbReference type="GO" id="GO:0000287">
    <property type="term" value="F:magnesium ion binding"/>
    <property type="evidence" value="ECO:0007669"/>
    <property type="project" value="UniProtKB-UniRule"/>
</dbReference>
<feature type="binding site" evidence="2">
    <location>
        <begin position="202"/>
        <end position="204"/>
    </location>
    <ligand>
        <name>substrate</name>
    </ligand>
</feature>
<dbReference type="EC" id="2.5.1.-" evidence="2"/>
<dbReference type="PANTHER" id="PTHR10291">
    <property type="entry name" value="DEHYDRODOLICHYL DIPHOSPHATE SYNTHASE FAMILY MEMBER"/>
    <property type="match status" value="1"/>
</dbReference>
<dbReference type="InterPro" id="IPR036424">
    <property type="entry name" value="UPP_synth-like_sf"/>
</dbReference>
<reference evidence="3 4" key="1">
    <citation type="journal article" date="2015" name="Microbiome">
        <title>Genomic resolution of linkages in carbon, nitrogen, and sulfur cycling among widespread estuary sediment bacteria.</title>
        <authorList>
            <person name="Baker B.J."/>
            <person name="Lazar C.S."/>
            <person name="Teske A.P."/>
            <person name="Dick G.J."/>
        </authorList>
    </citation>
    <scope>NUCLEOTIDE SEQUENCE [LARGE SCALE GENOMIC DNA]</scope>
    <source>
        <strain evidence="3">DG_24</strain>
    </source>
</reference>
<dbReference type="PROSITE" id="PS01066">
    <property type="entry name" value="UPP_SYNTHASE"/>
    <property type="match status" value="1"/>
</dbReference>
<keyword evidence="1 2" id="KW-0808">Transferase</keyword>
<feature type="binding site" evidence="2">
    <location>
        <position position="45"/>
    </location>
    <ligand>
        <name>substrate</name>
    </ligand>
</feature>
<dbReference type="STRING" id="1703770.AMJ39_00875"/>
<dbReference type="SUPFAM" id="SSF64005">
    <property type="entry name" value="Undecaprenyl diphosphate synthase"/>
    <property type="match status" value="1"/>
</dbReference>
<evidence type="ECO:0000313" key="3">
    <source>
        <dbReference type="EMBL" id="KPJ54374.1"/>
    </source>
</evidence>
<feature type="active site" description="Proton acceptor" evidence="2">
    <location>
        <position position="76"/>
    </location>
</feature>
<accession>A0A0S7WW19</accession>
<dbReference type="GO" id="GO:0016094">
    <property type="term" value="P:polyprenol biosynthetic process"/>
    <property type="evidence" value="ECO:0007669"/>
    <property type="project" value="TreeGrafter"/>
</dbReference>
<dbReference type="Gene3D" id="3.40.1180.10">
    <property type="entry name" value="Decaprenyl diphosphate synthase-like"/>
    <property type="match status" value="1"/>
</dbReference>
<comment type="cofactor">
    <cofactor evidence="2">
        <name>Mg(2+)</name>
        <dbReference type="ChEBI" id="CHEBI:18420"/>
    </cofactor>
    <text evidence="2">Binds 2 magnesium ions per subunit.</text>
</comment>
<protein>
    <recommendedName>
        <fullName evidence="2">Isoprenyl transferase</fullName>
        <ecNumber evidence="2">2.5.1.-</ecNumber>
    </recommendedName>
</protein>
<sequence length="249" mass="28642">MPGRNEQEGVPEDLKGATLPRHLAVIPDGNGRWARQRGLPRIAGHRAGIESVRDTVRACGEMGIDVLTIYAFSIENWQRPRREISALLGLLREQIRSELKELQKNQVQLRTIGRIDDLPGPVRDELIRAIKETSGNTGLKLRLALSYGGRSEIVDGVRSVARRIKTGELSLDALDEESFRNYLYDPEIPDPDLLIRTSGELRISNFLLWQLAYTEIWVTDVMWPDFRREHLYEAVREFGRRERRYGRVE</sequence>
<evidence type="ECO:0000313" key="4">
    <source>
        <dbReference type="Proteomes" id="UP000052008"/>
    </source>
</evidence>
<comment type="similarity">
    <text evidence="2">Belongs to the UPP synthase family.</text>
</comment>
<dbReference type="GO" id="GO:0005829">
    <property type="term" value="C:cytosol"/>
    <property type="evidence" value="ECO:0007669"/>
    <property type="project" value="TreeGrafter"/>
</dbReference>
<evidence type="ECO:0000256" key="2">
    <source>
        <dbReference type="HAMAP-Rule" id="MF_01139"/>
    </source>
</evidence>
<comment type="caution">
    <text evidence="3">The sequence shown here is derived from an EMBL/GenBank/DDBJ whole genome shotgun (WGS) entry which is preliminary data.</text>
</comment>
<dbReference type="FunFam" id="3.40.1180.10:FF:000001">
    <property type="entry name" value="(2E,6E)-farnesyl-diphosphate-specific ditrans,polycis-undecaprenyl-diphosphate synthase"/>
    <property type="match status" value="1"/>
</dbReference>
<dbReference type="GO" id="GO:0008834">
    <property type="term" value="F:ditrans,polycis-undecaprenyl-diphosphate synthase [(2E,6E)-farnesyl-diphosphate specific] activity"/>
    <property type="evidence" value="ECO:0007669"/>
    <property type="project" value="TreeGrafter"/>
</dbReference>
<dbReference type="AlphaFoldDB" id="A0A0S7WW19"/>
<feature type="binding site" evidence="2">
    <location>
        <begin position="73"/>
        <end position="75"/>
    </location>
    <ligand>
        <name>substrate</name>
    </ligand>
</feature>
<organism evidence="3 4">
    <name type="scientific">candidate division TA06 bacterium DG_24</name>
    <dbReference type="NCBI Taxonomy" id="1703770"/>
    <lineage>
        <taxon>Bacteria</taxon>
        <taxon>Bacteria division TA06</taxon>
    </lineage>
</organism>
<feature type="binding site" evidence="2">
    <location>
        <position position="28"/>
    </location>
    <ligand>
        <name>Mg(2+)</name>
        <dbReference type="ChEBI" id="CHEBI:18420"/>
    </ligand>
</feature>
<gene>
    <name evidence="3" type="ORF">AMJ39_00875</name>
</gene>
<dbReference type="PANTHER" id="PTHR10291:SF0">
    <property type="entry name" value="DEHYDRODOLICHYL DIPHOSPHATE SYNTHASE 2"/>
    <property type="match status" value="1"/>
</dbReference>
<keyword evidence="2" id="KW-0460">Magnesium</keyword>
<comment type="subunit">
    <text evidence="2">Homodimer.</text>
</comment>
<dbReference type="GO" id="GO:0030145">
    <property type="term" value="F:manganese ion binding"/>
    <property type="evidence" value="ECO:0007669"/>
    <property type="project" value="TreeGrafter"/>
</dbReference>
<dbReference type="HAMAP" id="MF_01139">
    <property type="entry name" value="ISPT"/>
    <property type="match status" value="1"/>
</dbReference>
<feature type="binding site" evidence="2">
    <location>
        <begin position="29"/>
        <end position="32"/>
    </location>
    <ligand>
        <name>substrate</name>
    </ligand>
</feature>
<proteinExistence type="inferred from homology"/>
<dbReference type="EMBL" id="LIZS01000004">
    <property type="protein sequence ID" value="KPJ54374.1"/>
    <property type="molecule type" value="Genomic_DNA"/>
</dbReference>
<feature type="binding site" evidence="2">
    <location>
        <position position="196"/>
    </location>
    <ligand>
        <name>substrate</name>
    </ligand>
</feature>
<dbReference type="PATRIC" id="fig|1703770.3.peg.247"/>
<dbReference type="InterPro" id="IPR001441">
    <property type="entry name" value="UPP_synth-like"/>
</dbReference>
<feature type="binding site" evidence="2">
    <location>
        <position position="41"/>
    </location>
    <ligand>
        <name>substrate</name>
    </ligand>
</feature>
<name>A0A0S7WW19_UNCT6</name>
<feature type="binding site" evidence="2">
    <location>
        <position position="33"/>
    </location>
    <ligand>
        <name>substrate</name>
    </ligand>
</feature>
<dbReference type="Pfam" id="PF01255">
    <property type="entry name" value="Prenyltransf"/>
    <property type="match status" value="1"/>
</dbReference>
<dbReference type="CDD" id="cd00475">
    <property type="entry name" value="Cis_IPPS"/>
    <property type="match status" value="1"/>
</dbReference>
<dbReference type="NCBIfam" id="NF011405">
    <property type="entry name" value="PRK14830.1"/>
    <property type="match status" value="1"/>
</dbReference>
<feature type="binding site" evidence="2">
    <location>
        <position position="79"/>
    </location>
    <ligand>
        <name>substrate</name>
    </ligand>
</feature>
<dbReference type="Proteomes" id="UP000052008">
    <property type="component" value="Unassembled WGS sequence"/>
</dbReference>
<feature type="binding site" evidence="2">
    <location>
        <position position="77"/>
    </location>
    <ligand>
        <name>substrate</name>
    </ligand>
</feature>
<dbReference type="NCBIfam" id="TIGR00055">
    <property type="entry name" value="uppS"/>
    <property type="match status" value="1"/>
</dbReference>
<comment type="function">
    <text evidence="2">Catalyzes the condensation of isopentenyl diphosphate (IPP) with allylic pyrophosphates generating different type of terpenoids.</text>
</comment>
<dbReference type="InterPro" id="IPR018520">
    <property type="entry name" value="UPP_synth-like_CS"/>
</dbReference>